<keyword evidence="1" id="KW-0472">Membrane</keyword>
<name>A0A1K1NM26_9FLAO</name>
<organism evidence="2 3">
    <name type="scientific">Sinomicrobium oceani</name>
    <dbReference type="NCBI Taxonomy" id="1150368"/>
    <lineage>
        <taxon>Bacteria</taxon>
        <taxon>Pseudomonadati</taxon>
        <taxon>Bacteroidota</taxon>
        <taxon>Flavobacteriia</taxon>
        <taxon>Flavobacteriales</taxon>
        <taxon>Flavobacteriaceae</taxon>
        <taxon>Sinomicrobium</taxon>
    </lineage>
</organism>
<evidence type="ECO:0000313" key="2">
    <source>
        <dbReference type="EMBL" id="SFW36351.1"/>
    </source>
</evidence>
<gene>
    <name evidence="2" type="ORF">SAMN02927921_01325</name>
</gene>
<dbReference type="NCBIfam" id="TIGR03949">
    <property type="entry name" value="bact_IIb_cerein"/>
    <property type="match status" value="1"/>
</dbReference>
<accession>A0A1K1NM26</accession>
<sequence>MKNSLTLDDYNVQELTGEQLVETEGGAVPAVVVGVALVGGAFVAGLAVGALAAWAVYEITH</sequence>
<keyword evidence="1" id="KW-0812">Transmembrane</keyword>
<evidence type="ECO:0000256" key="1">
    <source>
        <dbReference type="SAM" id="Phobius"/>
    </source>
</evidence>
<protein>
    <submittedName>
        <fullName evidence="2">Class IIb bacteriocin, lactobin A/cerein 7B family</fullName>
    </submittedName>
</protein>
<keyword evidence="1" id="KW-1133">Transmembrane helix</keyword>
<dbReference type="EMBL" id="FPJE01000006">
    <property type="protein sequence ID" value="SFW36351.1"/>
    <property type="molecule type" value="Genomic_DNA"/>
</dbReference>
<dbReference type="AlphaFoldDB" id="A0A1K1NM26"/>
<reference evidence="2 3" key="1">
    <citation type="submission" date="2016-11" db="EMBL/GenBank/DDBJ databases">
        <authorList>
            <person name="Jaros S."/>
            <person name="Januszkiewicz K."/>
            <person name="Wedrychowicz H."/>
        </authorList>
    </citation>
    <scope>NUCLEOTIDE SEQUENCE [LARGE SCALE GENOMIC DNA]</scope>
    <source>
        <strain evidence="2 3">CGMCC 1.12145</strain>
    </source>
</reference>
<dbReference type="Proteomes" id="UP000182248">
    <property type="component" value="Unassembled WGS sequence"/>
</dbReference>
<keyword evidence="3" id="KW-1185">Reference proteome</keyword>
<feature type="transmembrane region" description="Helical" evidence="1">
    <location>
        <begin position="30"/>
        <end position="57"/>
    </location>
</feature>
<dbReference type="InterPro" id="IPR023991">
    <property type="entry name" value="Bacteriocin_IIb_lactobn/cerein"/>
</dbReference>
<proteinExistence type="predicted"/>
<dbReference type="RefSeq" id="WP_072316573.1">
    <property type="nucleotide sequence ID" value="NZ_FPJE01000006.1"/>
</dbReference>
<evidence type="ECO:0000313" key="3">
    <source>
        <dbReference type="Proteomes" id="UP000182248"/>
    </source>
</evidence>